<dbReference type="EMBL" id="LAZR01006462">
    <property type="protein sequence ID" value="KKM91951.1"/>
    <property type="molecule type" value="Genomic_DNA"/>
</dbReference>
<feature type="transmembrane region" description="Helical" evidence="1">
    <location>
        <begin position="203"/>
        <end position="221"/>
    </location>
</feature>
<sequence>MVLRLKKVDIIFTVLIVLIIILSIDLLLNPLHREAIENISNYAPFQDLGTGLIITFWVSLIGNLLPVPTPYIFVVCFSSIPFLQLHFFIPFIVGFIASLGCLVGEMGGYLVGRGASKFISDEKSKILKVYQQYLVDHPKIAPILIFLFGITPLNDDMLTIPLGLMKYDVKKTVFWIWLGKLCLMLIFAYNVVDICSLLGGDNWIITMVTLFLIVIIVYLMLRVDFVKLFKKPKKKGREI</sequence>
<feature type="transmembrane region" description="Helical" evidence="1">
    <location>
        <begin position="12"/>
        <end position="32"/>
    </location>
</feature>
<keyword evidence="1" id="KW-0472">Membrane</keyword>
<dbReference type="AlphaFoldDB" id="A0A0F9LXT3"/>
<proteinExistence type="predicted"/>
<keyword evidence="1" id="KW-0812">Transmembrane</keyword>
<dbReference type="Pfam" id="PF09335">
    <property type="entry name" value="VTT_dom"/>
    <property type="match status" value="1"/>
</dbReference>
<evidence type="ECO:0000259" key="2">
    <source>
        <dbReference type="Pfam" id="PF09335"/>
    </source>
</evidence>
<dbReference type="InterPro" id="IPR051311">
    <property type="entry name" value="DedA_domain"/>
</dbReference>
<dbReference type="GO" id="GO:0005886">
    <property type="term" value="C:plasma membrane"/>
    <property type="evidence" value="ECO:0007669"/>
    <property type="project" value="TreeGrafter"/>
</dbReference>
<keyword evidence="1" id="KW-1133">Transmembrane helix</keyword>
<organism evidence="3">
    <name type="scientific">marine sediment metagenome</name>
    <dbReference type="NCBI Taxonomy" id="412755"/>
    <lineage>
        <taxon>unclassified sequences</taxon>
        <taxon>metagenomes</taxon>
        <taxon>ecological metagenomes</taxon>
    </lineage>
</organism>
<dbReference type="PANTHER" id="PTHR42709">
    <property type="entry name" value="ALKALINE PHOSPHATASE LIKE PROTEIN"/>
    <property type="match status" value="1"/>
</dbReference>
<feature type="transmembrane region" description="Helical" evidence="1">
    <location>
        <begin position="172"/>
        <end position="191"/>
    </location>
</feature>
<evidence type="ECO:0000256" key="1">
    <source>
        <dbReference type="SAM" id="Phobius"/>
    </source>
</evidence>
<reference evidence="3" key="1">
    <citation type="journal article" date="2015" name="Nature">
        <title>Complex archaea that bridge the gap between prokaryotes and eukaryotes.</title>
        <authorList>
            <person name="Spang A."/>
            <person name="Saw J.H."/>
            <person name="Jorgensen S.L."/>
            <person name="Zaremba-Niedzwiedzka K."/>
            <person name="Martijn J."/>
            <person name="Lind A.E."/>
            <person name="van Eijk R."/>
            <person name="Schleper C."/>
            <person name="Guy L."/>
            <person name="Ettema T.J."/>
        </authorList>
    </citation>
    <scope>NUCLEOTIDE SEQUENCE</scope>
</reference>
<evidence type="ECO:0000313" key="3">
    <source>
        <dbReference type="EMBL" id="KKM91951.1"/>
    </source>
</evidence>
<dbReference type="InterPro" id="IPR032816">
    <property type="entry name" value="VTT_dom"/>
</dbReference>
<feature type="domain" description="VTT" evidence="2">
    <location>
        <begin position="88"/>
        <end position="189"/>
    </location>
</feature>
<feature type="transmembrane region" description="Helical" evidence="1">
    <location>
        <begin position="87"/>
        <end position="111"/>
    </location>
</feature>
<accession>A0A0F9LXT3</accession>
<dbReference type="PANTHER" id="PTHR42709:SF10">
    <property type="entry name" value="SNARE ASSOCIATED GOLGI PROTEIN"/>
    <property type="match status" value="1"/>
</dbReference>
<feature type="transmembrane region" description="Helical" evidence="1">
    <location>
        <begin position="52"/>
        <end position="75"/>
    </location>
</feature>
<gene>
    <name evidence="3" type="ORF">LCGC14_1223360</name>
</gene>
<comment type="caution">
    <text evidence="3">The sequence shown here is derived from an EMBL/GenBank/DDBJ whole genome shotgun (WGS) entry which is preliminary data.</text>
</comment>
<protein>
    <recommendedName>
        <fullName evidence="2">VTT domain-containing protein</fullName>
    </recommendedName>
</protein>
<name>A0A0F9LXT3_9ZZZZ</name>